<name>A0A3D9L9G4_9MICC</name>
<evidence type="ECO:0000313" key="3">
    <source>
        <dbReference type="EMBL" id="REE03009.1"/>
    </source>
</evidence>
<proteinExistence type="predicted"/>
<keyword evidence="2" id="KW-0812">Transmembrane</keyword>
<keyword evidence="2" id="KW-1133">Transmembrane helix</keyword>
<dbReference type="AlphaFoldDB" id="A0A3D9L9G4"/>
<feature type="transmembrane region" description="Helical" evidence="2">
    <location>
        <begin position="53"/>
        <end position="74"/>
    </location>
</feature>
<protein>
    <submittedName>
        <fullName evidence="3">Uncharacterized protein</fullName>
    </submittedName>
</protein>
<dbReference type="EMBL" id="QREH01000001">
    <property type="protein sequence ID" value="REE03009.1"/>
    <property type="molecule type" value="Genomic_DNA"/>
</dbReference>
<accession>A0A3D9L9G4</accession>
<feature type="region of interest" description="Disordered" evidence="1">
    <location>
        <begin position="1"/>
        <end position="25"/>
    </location>
</feature>
<gene>
    <name evidence="3" type="ORF">C8E99_0808</name>
</gene>
<evidence type="ECO:0000256" key="1">
    <source>
        <dbReference type="SAM" id="MobiDB-lite"/>
    </source>
</evidence>
<keyword evidence="2" id="KW-0472">Membrane</keyword>
<feature type="transmembrane region" description="Helical" evidence="2">
    <location>
        <begin position="30"/>
        <end position="47"/>
    </location>
</feature>
<organism evidence="3 4">
    <name type="scientific">Citricoccus muralis</name>
    <dbReference type="NCBI Taxonomy" id="169134"/>
    <lineage>
        <taxon>Bacteria</taxon>
        <taxon>Bacillati</taxon>
        <taxon>Actinomycetota</taxon>
        <taxon>Actinomycetes</taxon>
        <taxon>Micrococcales</taxon>
        <taxon>Micrococcaceae</taxon>
        <taxon>Citricoccus</taxon>
    </lineage>
</organism>
<keyword evidence="4" id="KW-1185">Reference proteome</keyword>
<dbReference type="OrthoDB" id="3872677at2"/>
<evidence type="ECO:0000256" key="2">
    <source>
        <dbReference type="SAM" id="Phobius"/>
    </source>
</evidence>
<sequence>MTTSHRTTDDDLVLNDPTHAEPLGHGNSPAAWTLVLLILAGTLVVGVGMLADLFWLVIAGAVIAVAGLIAGFIMGKAGKGTKGHAEPARH</sequence>
<dbReference type="InterPro" id="IPR046550">
    <property type="entry name" value="DUF6704"/>
</dbReference>
<dbReference type="Pfam" id="PF20447">
    <property type="entry name" value="DUF6704"/>
    <property type="match status" value="1"/>
</dbReference>
<dbReference type="NCBIfam" id="NF041681">
    <property type="entry name" value="HGxxPAAW"/>
    <property type="match status" value="1"/>
</dbReference>
<dbReference type="RefSeq" id="WP_115931205.1">
    <property type="nucleotide sequence ID" value="NZ_QREH01000001.1"/>
</dbReference>
<reference evidence="3 4" key="1">
    <citation type="submission" date="2018-07" db="EMBL/GenBank/DDBJ databases">
        <title>Sequencing the genomes of 1000 actinobacteria strains.</title>
        <authorList>
            <person name="Klenk H.-P."/>
        </authorList>
    </citation>
    <scope>NUCLEOTIDE SEQUENCE [LARGE SCALE GENOMIC DNA]</scope>
    <source>
        <strain evidence="3 4">DSM 14442</strain>
    </source>
</reference>
<comment type="caution">
    <text evidence="3">The sequence shown here is derived from an EMBL/GenBank/DDBJ whole genome shotgun (WGS) entry which is preliminary data.</text>
</comment>
<evidence type="ECO:0000313" key="4">
    <source>
        <dbReference type="Proteomes" id="UP000256727"/>
    </source>
</evidence>
<dbReference type="Proteomes" id="UP000256727">
    <property type="component" value="Unassembled WGS sequence"/>
</dbReference>